<dbReference type="EMBL" id="JAYMGW010000013">
    <property type="protein sequence ID" value="MEC4266398.1"/>
    <property type="molecule type" value="Genomic_DNA"/>
</dbReference>
<evidence type="ECO:0008006" key="4">
    <source>
        <dbReference type="Google" id="ProtNLM"/>
    </source>
</evidence>
<proteinExistence type="predicted"/>
<feature type="transmembrane region" description="Helical" evidence="1">
    <location>
        <begin position="59"/>
        <end position="80"/>
    </location>
</feature>
<sequence length="256" mass="29493">MQDKIIILKNTKNGIVKDTIVTIQDTINMHFENLVKLKKPDENLVVHTIKEPMSLGEQIGLWVGIFLGAITIFYTLYSIYKLRQSDKDTQEQLDKLSGIVVAIEAQNGIITEGNTVMRDYFAELQTFISSGSGSGALAEIENKRFRLSVKPRLYIPNSGYAGYSYEIWLNLANRGELCFYDGYEFIEGDEVEFKKWKEPIEIKKDARIELSGKSLVKHPKDLVFKMKIYYHDQEGFEYESIIEWKGRAKIIETIEL</sequence>
<dbReference type="RefSeq" id="WP_326279257.1">
    <property type="nucleotide sequence ID" value="NZ_JAYKYV010000013.1"/>
</dbReference>
<keyword evidence="1" id="KW-1133">Transmembrane helix</keyword>
<comment type="caution">
    <text evidence="2">The sequence shown here is derived from an EMBL/GenBank/DDBJ whole genome shotgun (WGS) entry which is preliminary data.</text>
</comment>
<protein>
    <recommendedName>
        <fullName evidence="4">DUF4178 domain-containing protein</fullName>
    </recommendedName>
</protein>
<keyword evidence="1" id="KW-0812">Transmembrane</keyword>
<keyword evidence="3" id="KW-1185">Reference proteome</keyword>
<evidence type="ECO:0000256" key="1">
    <source>
        <dbReference type="SAM" id="Phobius"/>
    </source>
</evidence>
<name>A0ABU6ITC9_9FLAO</name>
<dbReference type="Proteomes" id="UP001355298">
    <property type="component" value="Unassembled WGS sequence"/>
</dbReference>
<accession>A0ABU6ITC9</accession>
<reference evidence="2 3" key="1">
    <citation type="submission" date="2024-01" db="EMBL/GenBank/DDBJ databases">
        <title>The strains designed SYSU M86414 and SYSU M84420 isolated from the marine sediment in San Sha City (Hainan Province, China).</title>
        <authorList>
            <person name="Guo D."/>
        </authorList>
    </citation>
    <scope>NUCLEOTIDE SEQUENCE [LARGE SCALE GENOMIC DNA]</scope>
    <source>
        <strain evidence="2 3">SYSU M84420</strain>
    </source>
</reference>
<organism evidence="2 3">
    <name type="scientific">Flagellimonas halotolerans</name>
    <dbReference type="NCBI Taxonomy" id="3112164"/>
    <lineage>
        <taxon>Bacteria</taxon>
        <taxon>Pseudomonadati</taxon>
        <taxon>Bacteroidota</taxon>
        <taxon>Flavobacteriia</taxon>
        <taxon>Flavobacteriales</taxon>
        <taxon>Flavobacteriaceae</taxon>
        <taxon>Flagellimonas</taxon>
    </lineage>
</organism>
<evidence type="ECO:0000313" key="2">
    <source>
        <dbReference type="EMBL" id="MEC4266398.1"/>
    </source>
</evidence>
<evidence type="ECO:0000313" key="3">
    <source>
        <dbReference type="Proteomes" id="UP001355298"/>
    </source>
</evidence>
<gene>
    <name evidence="2" type="ORF">VOP03_13660</name>
</gene>
<keyword evidence="1" id="KW-0472">Membrane</keyword>